<dbReference type="CDD" id="cd05266">
    <property type="entry name" value="SDR_a4"/>
    <property type="match status" value="1"/>
</dbReference>
<protein>
    <submittedName>
        <fullName evidence="2">NAD(P)-dependent oxidoreductase</fullName>
    </submittedName>
</protein>
<dbReference type="Gene3D" id="3.40.50.720">
    <property type="entry name" value="NAD(P)-binding Rossmann-like Domain"/>
    <property type="match status" value="1"/>
</dbReference>
<dbReference type="PANTHER" id="PTHR48079:SF6">
    <property type="entry name" value="NAD(P)-BINDING DOMAIN-CONTAINING PROTEIN-RELATED"/>
    <property type="match status" value="1"/>
</dbReference>
<dbReference type="Proteomes" id="UP000245379">
    <property type="component" value="Unassembled WGS sequence"/>
</dbReference>
<proteinExistence type="predicted"/>
<reference evidence="2 3" key="1">
    <citation type="submission" date="2018-05" db="EMBL/GenBank/DDBJ databases">
        <title>Pedobacter paludis sp. nov., isolated from wetland soil.</title>
        <authorList>
            <person name="Zhang Y."/>
            <person name="Wang G."/>
        </authorList>
    </citation>
    <scope>NUCLEOTIDE SEQUENCE [LARGE SCALE GENOMIC DNA]</scope>
    <source>
        <strain evidence="2 3">KCTC22721</strain>
    </source>
</reference>
<dbReference type="InterPro" id="IPR036291">
    <property type="entry name" value="NAD(P)-bd_dom_sf"/>
</dbReference>
<sequence>MLNRQVRSNITAKKSKPMSEQINTIAILGCGWFGLALAKKLIELNYSVKGSTTSPEKLELLSEAKIAPYLINFTADEVIADDAFFKADVLFICIPPKRNSPTLKDYPDKINAIVKASNNIKNIVLISSTSVYADNNEAVNEERETHPDTDSGRMVLEGERVLKDLALDKYTVIRFAGLIGPERNPGRFFAGKSNIPNGLAPVNLIHQTDAVGIACEILAKKAFGRTYNACSPQHPTKQDFYTHAAQTSGLVLPQFIAEKHSWKIVESVHVSKYLNYQFKVSI</sequence>
<feature type="domain" description="Pyrroline-5-carboxylate reductase catalytic N-terminal" evidence="1">
    <location>
        <begin position="24"/>
        <end position="106"/>
    </location>
</feature>
<dbReference type="PANTHER" id="PTHR48079">
    <property type="entry name" value="PROTEIN YEEZ"/>
    <property type="match status" value="1"/>
</dbReference>
<dbReference type="SUPFAM" id="SSF51735">
    <property type="entry name" value="NAD(P)-binding Rossmann-fold domains"/>
    <property type="match status" value="1"/>
</dbReference>
<organism evidence="2 3">
    <name type="scientific">Pedobacter yonginense</name>
    <dbReference type="NCBI Taxonomy" id="651869"/>
    <lineage>
        <taxon>Bacteria</taxon>
        <taxon>Pseudomonadati</taxon>
        <taxon>Bacteroidota</taxon>
        <taxon>Sphingobacteriia</taxon>
        <taxon>Sphingobacteriales</taxon>
        <taxon>Sphingobacteriaceae</taxon>
        <taxon>Pedobacter</taxon>
    </lineage>
</organism>
<evidence type="ECO:0000313" key="2">
    <source>
        <dbReference type="EMBL" id="PWS26532.1"/>
    </source>
</evidence>
<dbReference type="InterPro" id="IPR028939">
    <property type="entry name" value="P5C_Rdtase_cat_N"/>
</dbReference>
<accession>A0A317EIR4</accession>
<keyword evidence="3" id="KW-1185">Reference proteome</keyword>
<comment type="caution">
    <text evidence="2">The sequence shown here is derived from an EMBL/GenBank/DDBJ whole genome shotgun (WGS) entry which is preliminary data.</text>
</comment>
<gene>
    <name evidence="2" type="ORF">DHW03_17315</name>
</gene>
<dbReference type="GO" id="GO:0005737">
    <property type="term" value="C:cytoplasm"/>
    <property type="evidence" value="ECO:0007669"/>
    <property type="project" value="TreeGrafter"/>
</dbReference>
<evidence type="ECO:0000313" key="3">
    <source>
        <dbReference type="Proteomes" id="UP000245379"/>
    </source>
</evidence>
<name>A0A317EIR4_9SPHI</name>
<dbReference type="GO" id="GO:0004029">
    <property type="term" value="F:aldehyde dehydrogenase (NAD+) activity"/>
    <property type="evidence" value="ECO:0007669"/>
    <property type="project" value="TreeGrafter"/>
</dbReference>
<evidence type="ECO:0000259" key="1">
    <source>
        <dbReference type="Pfam" id="PF03807"/>
    </source>
</evidence>
<dbReference type="Pfam" id="PF03807">
    <property type="entry name" value="F420_oxidored"/>
    <property type="match status" value="1"/>
</dbReference>
<dbReference type="InterPro" id="IPR051783">
    <property type="entry name" value="NAD(P)-dependent_oxidoreduct"/>
</dbReference>
<dbReference type="EMBL" id="QGNZ01000004">
    <property type="protein sequence ID" value="PWS26532.1"/>
    <property type="molecule type" value="Genomic_DNA"/>
</dbReference>
<dbReference type="AlphaFoldDB" id="A0A317EIR4"/>